<dbReference type="NCBIfam" id="TIGR02593">
    <property type="entry name" value="CRISPR_cas5"/>
    <property type="match status" value="1"/>
</dbReference>
<proteinExistence type="predicted"/>
<evidence type="ECO:0000256" key="1">
    <source>
        <dbReference type="ARBA" id="ARBA00023118"/>
    </source>
</evidence>
<dbReference type="Gene3D" id="3.30.70.2660">
    <property type="match status" value="1"/>
</dbReference>
<protein>
    <submittedName>
        <fullName evidence="2">CRISPR-associated protein Cas5, subtype I-B/HMARI</fullName>
    </submittedName>
</protein>
<sequence>MRILTFDCHVPGWCSFRIPHSINAHLTYPAPPPTTVYGLIANAMGLWQDDYSLMPHMEVGIRILNPGSKVETFTRWMKWNPAKNSMTMTVVKQKLIQPAYRIYVSAEESLLNTIYEALNQPARLLYLGESDDLVELSQILIQDANTAQSKRIDSSVPFHLIPEQGMVKNVSVVRWPVRFEQNQRSYSVQYGMVYLGEQIKLSYPIPCLQLSHTEDYILLKGGAEHVAG</sequence>
<dbReference type="Pfam" id="PF09704">
    <property type="entry name" value="Cas_Cas5d"/>
    <property type="match status" value="1"/>
</dbReference>
<evidence type="ECO:0000313" key="3">
    <source>
        <dbReference type="Proteomes" id="UP000199695"/>
    </source>
</evidence>
<dbReference type="GO" id="GO:0051607">
    <property type="term" value="P:defense response to virus"/>
    <property type="evidence" value="ECO:0007669"/>
    <property type="project" value="UniProtKB-KW"/>
</dbReference>
<dbReference type="STRING" id="1173111.SAMN05444955_1056"/>
<gene>
    <name evidence="2" type="ORF">SAMN05444955_1056</name>
</gene>
<dbReference type="InterPro" id="IPR021124">
    <property type="entry name" value="CRISPR-assoc_prot_Cas5"/>
</dbReference>
<dbReference type="GO" id="GO:0043571">
    <property type="term" value="P:maintenance of CRISPR repeat elements"/>
    <property type="evidence" value="ECO:0007669"/>
    <property type="project" value="InterPro"/>
</dbReference>
<evidence type="ECO:0000313" key="2">
    <source>
        <dbReference type="EMBL" id="SEN02711.1"/>
    </source>
</evidence>
<dbReference type="AlphaFoldDB" id="A0A1H8D5U9"/>
<dbReference type="RefSeq" id="WP_170839776.1">
    <property type="nucleotide sequence ID" value="NZ_FOCQ01000005.1"/>
</dbReference>
<keyword evidence="1" id="KW-0051">Antiviral defense</keyword>
<dbReference type="EMBL" id="FOCQ01000005">
    <property type="protein sequence ID" value="SEN02711.1"/>
    <property type="molecule type" value="Genomic_DNA"/>
</dbReference>
<name>A0A1H8D5U9_9BACL</name>
<keyword evidence="3" id="KW-1185">Reference proteome</keyword>
<accession>A0A1H8D5U9</accession>
<dbReference type="InterPro" id="IPR013422">
    <property type="entry name" value="CRISPR-assoc_prot_Cas5_N"/>
</dbReference>
<organism evidence="2 3">
    <name type="scientific">Lihuaxuella thermophila</name>
    <dbReference type="NCBI Taxonomy" id="1173111"/>
    <lineage>
        <taxon>Bacteria</taxon>
        <taxon>Bacillati</taxon>
        <taxon>Bacillota</taxon>
        <taxon>Bacilli</taxon>
        <taxon>Bacillales</taxon>
        <taxon>Thermoactinomycetaceae</taxon>
        <taxon>Lihuaxuella</taxon>
    </lineage>
</organism>
<reference evidence="2 3" key="1">
    <citation type="submission" date="2016-10" db="EMBL/GenBank/DDBJ databases">
        <authorList>
            <person name="de Groot N.N."/>
        </authorList>
    </citation>
    <scope>NUCLEOTIDE SEQUENCE [LARGE SCALE GENOMIC DNA]</scope>
    <source>
        <strain evidence="2 3">DSM 46701</strain>
    </source>
</reference>
<dbReference type="Proteomes" id="UP000199695">
    <property type="component" value="Unassembled WGS sequence"/>
</dbReference>